<name>A0AAD8T5J8_LOLMU</name>
<keyword evidence="2" id="KW-0378">Hydrolase</keyword>
<dbReference type="Gene3D" id="3.20.20.80">
    <property type="entry name" value="Glycosidases"/>
    <property type="match status" value="1"/>
</dbReference>
<evidence type="ECO:0000256" key="5">
    <source>
        <dbReference type="SAM" id="SignalP"/>
    </source>
</evidence>
<protein>
    <recommendedName>
        <fullName evidence="8">Glucan endo-1,3-beta-D-glucosidase</fullName>
    </recommendedName>
</protein>
<sequence length="106" mass="11047">MALTHLLLVGAALLSLIFFSGSGQAGEVGVCYGMMASHLMQPPAVVQLLKNNGITNVRMYNADAGALRALANMGIKVGVSLPNQNLVEAASSMSYAVKWVKNNVVG</sequence>
<comment type="caution">
    <text evidence="6">The sequence shown here is derived from an EMBL/GenBank/DDBJ whole genome shotgun (WGS) entry which is preliminary data.</text>
</comment>
<evidence type="ECO:0000256" key="2">
    <source>
        <dbReference type="ARBA" id="ARBA00022801"/>
    </source>
</evidence>
<organism evidence="6 7">
    <name type="scientific">Lolium multiflorum</name>
    <name type="common">Italian ryegrass</name>
    <name type="synonym">Lolium perenne subsp. multiflorum</name>
    <dbReference type="NCBI Taxonomy" id="4521"/>
    <lineage>
        <taxon>Eukaryota</taxon>
        <taxon>Viridiplantae</taxon>
        <taxon>Streptophyta</taxon>
        <taxon>Embryophyta</taxon>
        <taxon>Tracheophyta</taxon>
        <taxon>Spermatophyta</taxon>
        <taxon>Magnoliopsida</taxon>
        <taxon>Liliopsida</taxon>
        <taxon>Poales</taxon>
        <taxon>Poaceae</taxon>
        <taxon>BOP clade</taxon>
        <taxon>Pooideae</taxon>
        <taxon>Poodae</taxon>
        <taxon>Poeae</taxon>
        <taxon>Poeae Chloroplast Group 2 (Poeae type)</taxon>
        <taxon>Loliodinae</taxon>
        <taxon>Loliinae</taxon>
        <taxon>Lolium</taxon>
    </lineage>
</organism>
<evidence type="ECO:0000256" key="3">
    <source>
        <dbReference type="ARBA" id="ARBA00023295"/>
    </source>
</evidence>
<evidence type="ECO:0000313" key="7">
    <source>
        <dbReference type="Proteomes" id="UP001231189"/>
    </source>
</evidence>
<gene>
    <name evidence="6" type="ORF">QYE76_058462</name>
</gene>
<dbReference type="GO" id="GO:0005975">
    <property type="term" value="P:carbohydrate metabolic process"/>
    <property type="evidence" value="ECO:0007669"/>
    <property type="project" value="InterPro"/>
</dbReference>
<dbReference type="InterPro" id="IPR044965">
    <property type="entry name" value="Glyco_hydro_17_plant"/>
</dbReference>
<dbReference type="AlphaFoldDB" id="A0AAD8T5J8"/>
<keyword evidence="7" id="KW-1185">Reference proteome</keyword>
<dbReference type="EMBL" id="JAUUTY010000003">
    <property type="protein sequence ID" value="KAK1670303.1"/>
    <property type="molecule type" value="Genomic_DNA"/>
</dbReference>
<dbReference type="InterPro" id="IPR017853">
    <property type="entry name" value="GH"/>
</dbReference>
<feature type="chain" id="PRO_5042247607" description="Glucan endo-1,3-beta-D-glucosidase" evidence="5">
    <location>
        <begin position="26"/>
        <end position="106"/>
    </location>
</feature>
<dbReference type="SUPFAM" id="SSF51445">
    <property type="entry name" value="(Trans)glycosidases"/>
    <property type="match status" value="1"/>
</dbReference>
<feature type="signal peptide" evidence="5">
    <location>
        <begin position="1"/>
        <end position="25"/>
    </location>
</feature>
<evidence type="ECO:0000256" key="4">
    <source>
        <dbReference type="RuleBase" id="RU004335"/>
    </source>
</evidence>
<evidence type="ECO:0000313" key="6">
    <source>
        <dbReference type="EMBL" id="KAK1670303.1"/>
    </source>
</evidence>
<dbReference type="InterPro" id="IPR000490">
    <property type="entry name" value="Glyco_hydro_17"/>
</dbReference>
<dbReference type="GO" id="GO:0004553">
    <property type="term" value="F:hydrolase activity, hydrolyzing O-glycosyl compounds"/>
    <property type="evidence" value="ECO:0007669"/>
    <property type="project" value="InterPro"/>
</dbReference>
<evidence type="ECO:0000256" key="1">
    <source>
        <dbReference type="ARBA" id="ARBA00008773"/>
    </source>
</evidence>
<reference evidence="6" key="1">
    <citation type="submission" date="2023-07" db="EMBL/GenBank/DDBJ databases">
        <title>A chromosome-level genome assembly of Lolium multiflorum.</title>
        <authorList>
            <person name="Chen Y."/>
            <person name="Copetti D."/>
            <person name="Kolliker R."/>
            <person name="Studer B."/>
        </authorList>
    </citation>
    <scope>NUCLEOTIDE SEQUENCE</scope>
    <source>
        <strain evidence="6">02402/16</strain>
        <tissue evidence="6">Leaf</tissue>
    </source>
</reference>
<accession>A0AAD8T5J8</accession>
<dbReference type="Proteomes" id="UP001231189">
    <property type="component" value="Unassembled WGS sequence"/>
</dbReference>
<dbReference type="Pfam" id="PF00332">
    <property type="entry name" value="Glyco_hydro_17"/>
    <property type="match status" value="1"/>
</dbReference>
<keyword evidence="3" id="KW-0326">Glycosidase</keyword>
<dbReference type="PANTHER" id="PTHR32227">
    <property type="entry name" value="GLUCAN ENDO-1,3-BETA-GLUCOSIDASE BG1-RELATED-RELATED"/>
    <property type="match status" value="1"/>
</dbReference>
<proteinExistence type="inferred from homology"/>
<keyword evidence="5" id="KW-0732">Signal</keyword>
<evidence type="ECO:0008006" key="8">
    <source>
        <dbReference type="Google" id="ProtNLM"/>
    </source>
</evidence>
<comment type="similarity">
    <text evidence="1 4">Belongs to the glycosyl hydrolase 17 family.</text>
</comment>